<organism evidence="2 3">
    <name type="scientific">Trifolium medium</name>
    <dbReference type="NCBI Taxonomy" id="97028"/>
    <lineage>
        <taxon>Eukaryota</taxon>
        <taxon>Viridiplantae</taxon>
        <taxon>Streptophyta</taxon>
        <taxon>Embryophyta</taxon>
        <taxon>Tracheophyta</taxon>
        <taxon>Spermatophyta</taxon>
        <taxon>Magnoliopsida</taxon>
        <taxon>eudicotyledons</taxon>
        <taxon>Gunneridae</taxon>
        <taxon>Pentapetalae</taxon>
        <taxon>rosids</taxon>
        <taxon>fabids</taxon>
        <taxon>Fabales</taxon>
        <taxon>Fabaceae</taxon>
        <taxon>Papilionoideae</taxon>
        <taxon>50 kb inversion clade</taxon>
        <taxon>NPAAA clade</taxon>
        <taxon>Hologalegina</taxon>
        <taxon>IRL clade</taxon>
        <taxon>Trifolieae</taxon>
        <taxon>Trifolium</taxon>
    </lineage>
</organism>
<evidence type="ECO:0000256" key="1">
    <source>
        <dbReference type="SAM" id="MobiDB-lite"/>
    </source>
</evidence>
<evidence type="ECO:0000313" key="3">
    <source>
        <dbReference type="Proteomes" id="UP000265520"/>
    </source>
</evidence>
<keyword evidence="3" id="KW-1185">Reference proteome</keyword>
<protein>
    <submittedName>
        <fullName evidence="2">Uncharacterized protein</fullName>
    </submittedName>
</protein>
<accession>A0A392S240</accession>
<dbReference type="AlphaFoldDB" id="A0A392S240"/>
<evidence type="ECO:0000313" key="2">
    <source>
        <dbReference type="EMBL" id="MCI42928.1"/>
    </source>
</evidence>
<dbReference type="EMBL" id="LXQA010310801">
    <property type="protein sequence ID" value="MCI42928.1"/>
    <property type="molecule type" value="Genomic_DNA"/>
</dbReference>
<feature type="region of interest" description="Disordered" evidence="1">
    <location>
        <begin position="1"/>
        <end position="52"/>
    </location>
</feature>
<comment type="caution">
    <text evidence="2">The sequence shown here is derived from an EMBL/GenBank/DDBJ whole genome shotgun (WGS) entry which is preliminary data.</text>
</comment>
<feature type="non-terminal residue" evidence="2">
    <location>
        <position position="52"/>
    </location>
</feature>
<proteinExistence type="predicted"/>
<dbReference type="Proteomes" id="UP000265520">
    <property type="component" value="Unassembled WGS sequence"/>
</dbReference>
<name>A0A392S240_9FABA</name>
<reference evidence="2 3" key="1">
    <citation type="journal article" date="2018" name="Front. Plant Sci.">
        <title>Red Clover (Trifolium pratense) and Zigzag Clover (T. medium) - A Picture of Genomic Similarities and Differences.</title>
        <authorList>
            <person name="Dluhosova J."/>
            <person name="Istvanek J."/>
            <person name="Nedelnik J."/>
            <person name="Repkova J."/>
        </authorList>
    </citation>
    <scope>NUCLEOTIDE SEQUENCE [LARGE SCALE GENOMIC DNA]</scope>
    <source>
        <strain evidence="3">cv. 10/8</strain>
        <tissue evidence="2">Leaf</tissue>
    </source>
</reference>
<sequence length="52" mass="5936">MLASLLATRRNAKYQPRSSMSLPKRRPKVPALNTTKAKTIPKESRSIQRHYG</sequence>